<proteinExistence type="predicted"/>
<keyword evidence="2" id="KW-1185">Reference proteome</keyword>
<organism evidence="1 2">
    <name type="scientific">Ceriporiopsis subvermispora (strain B)</name>
    <name type="common">White-rot fungus</name>
    <name type="synonym">Gelatoporia subvermispora</name>
    <dbReference type="NCBI Taxonomy" id="914234"/>
    <lineage>
        <taxon>Eukaryota</taxon>
        <taxon>Fungi</taxon>
        <taxon>Dikarya</taxon>
        <taxon>Basidiomycota</taxon>
        <taxon>Agaricomycotina</taxon>
        <taxon>Agaricomycetes</taxon>
        <taxon>Polyporales</taxon>
        <taxon>Gelatoporiaceae</taxon>
        <taxon>Gelatoporia</taxon>
    </lineage>
</organism>
<protein>
    <submittedName>
        <fullName evidence="1">Uncharacterized protein</fullName>
    </submittedName>
</protein>
<dbReference type="Proteomes" id="UP000016930">
    <property type="component" value="Unassembled WGS sequence"/>
</dbReference>
<accession>M2R702</accession>
<dbReference type="AlphaFoldDB" id="M2R702"/>
<gene>
    <name evidence="1" type="ORF">CERSUDRAFT_98103</name>
</gene>
<sequence>MAAHPEKIPILVAGATDSIEGSVLNSFFAHLCSRLFDRGAYHRSEEKGKKVENFKVKSALDGPKDAEKLVETTSQAKVVINSDAIDLEAGTSVLKLKLEEVRREWTPMISASARGPSACPYIVE</sequence>
<name>M2R702_CERS8</name>
<reference evidence="1 2" key="1">
    <citation type="journal article" date="2012" name="Proc. Natl. Acad. Sci. U.S.A.">
        <title>Comparative genomics of Ceriporiopsis subvermispora and Phanerochaete chrysosporium provide insight into selective ligninolysis.</title>
        <authorList>
            <person name="Fernandez-Fueyo E."/>
            <person name="Ruiz-Duenas F.J."/>
            <person name="Ferreira P."/>
            <person name="Floudas D."/>
            <person name="Hibbett D.S."/>
            <person name="Canessa P."/>
            <person name="Larrondo L.F."/>
            <person name="James T.Y."/>
            <person name="Seelenfreund D."/>
            <person name="Lobos S."/>
            <person name="Polanco R."/>
            <person name="Tello M."/>
            <person name="Honda Y."/>
            <person name="Watanabe T."/>
            <person name="Watanabe T."/>
            <person name="Ryu J.S."/>
            <person name="Kubicek C.P."/>
            <person name="Schmoll M."/>
            <person name="Gaskell J."/>
            <person name="Hammel K.E."/>
            <person name="St John F.J."/>
            <person name="Vanden Wymelenberg A."/>
            <person name="Sabat G."/>
            <person name="Splinter BonDurant S."/>
            <person name="Syed K."/>
            <person name="Yadav J.S."/>
            <person name="Doddapaneni H."/>
            <person name="Subramanian V."/>
            <person name="Lavin J.L."/>
            <person name="Oguiza J.A."/>
            <person name="Perez G."/>
            <person name="Pisabarro A.G."/>
            <person name="Ramirez L."/>
            <person name="Santoyo F."/>
            <person name="Master E."/>
            <person name="Coutinho P.M."/>
            <person name="Henrissat B."/>
            <person name="Lombard V."/>
            <person name="Magnuson J.K."/>
            <person name="Kuees U."/>
            <person name="Hori C."/>
            <person name="Igarashi K."/>
            <person name="Samejima M."/>
            <person name="Held B.W."/>
            <person name="Barry K.W."/>
            <person name="LaButti K.M."/>
            <person name="Lapidus A."/>
            <person name="Lindquist E.A."/>
            <person name="Lucas S.M."/>
            <person name="Riley R."/>
            <person name="Salamov A.A."/>
            <person name="Hoffmeister D."/>
            <person name="Schwenk D."/>
            <person name="Hadar Y."/>
            <person name="Yarden O."/>
            <person name="de Vries R.P."/>
            <person name="Wiebenga A."/>
            <person name="Stenlid J."/>
            <person name="Eastwood D."/>
            <person name="Grigoriev I.V."/>
            <person name="Berka R.M."/>
            <person name="Blanchette R.A."/>
            <person name="Kersten P."/>
            <person name="Martinez A.T."/>
            <person name="Vicuna R."/>
            <person name="Cullen D."/>
        </authorList>
    </citation>
    <scope>NUCLEOTIDE SEQUENCE [LARGE SCALE GENOMIC DNA]</scope>
    <source>
        <strain evidence="1 2">B</strain>
    </source>
</reference>
<dbReference type="HOGENOM" id="CLU_2003640_0_0_1"/>
<evidence type="ECO:0000313" key="1">
    <source>
        <dbReference type="EMBL" id="EMD34172.1"/>
    </source>
</evidence>
<dbReference type="EMBL" id="KB445804">
    <property type="protein sequence ID" value="EMD34172.1"/>
    <property type="molecule type" value="Genomic_DNA"/>
</dbReference>
<evidence type="ECO:0000313" key="2">
    <source>
        <dbReference type="Proteomes" id="UP000016930"/>
    </source>
</evidence>